<keyword evidence="4 5" id="KW-0808">Transferase</keyword>
<dbReference type="EC" id="2.4.1.-" evidence="5"/>
<evidence type="ECO:0000259" key="6">
    <source>
        <dbReference type="Pfam" id="PF00852"/>
    </source>
</evidence>
<keyword evidence="8" id="KW-1185">Reference proteome</keyword>
<keyword evidence="5" id="KW-0812">Transmembrane</keyword>
<comment type="similarity">
    <text evidence="2 5">Belongs to the glycosyltransferase 10 family.</text>
</comment>
<evidence type="ECO:0000313" key="8">
    <source>
        <dbReference type="Proteomes" id="UP000274756"/>
    </source>
</evidence>
<dbReference type="Gene3D" id="3.40.50.11660">
    <property type="entry name" value="Glycosyl transferase family 10, C-terminal domain"/>
    <property type="match status" value="1"/>
</dbReference>
<dbReference type="PANTHER" id="PTHR11929">
    <property type="entry name" value="ALPHA- 1,3 -FUCOSYLTRANSFERASE"/>
    <property type="match status" value="1"/>
</dbReference>
<evidence type="ECO:0000256" key="2">
    <source>
        <dbReference type="ARBA" id="ARBA00008919"/>
    </source>
</evidence>
<dbReference type="PANTHER" id="PTHR11929:SF145">
    <property type="entry name" value="ALPHA-(1,3)-FUCOSYLTRANSFERASE FUT-1"/>
    <property type="match status" value="1"/>
</dbReference>
<comment type="pathway">
    <text evidence="1">Protein modification; protein glycosylation.</text>
</comment>
<comment type="subcellular location">
    <subcellularLocation>
        <location evidence="5">Golgi apparatus</location>
        <location evidence="5">Golgi stack membrane</location>
        <topology evidence="5">Single-pass type II membrane protein</topology>
    </subcellularLocation>
</comment>
<name>A0A3P7PNM8_DRAME</name>
<accession>A0A3P7PNM8</accession>
<evidence type="ECO:0000256" key="4">
    <source>
        <dbReference type="ARBA" id="ARBA00022679"/>
    </source>
</evidence>
<gene>
    <name evidence="7" type="ORF">DME_LOCUS611</name>
</gene>
<dbReference type="InterPro" id="IPR038577">
    <property type="entry name" value="GT10-like_C_sf"/>
</dbReference>
<proteinExistence type="inferred from homology"/>
<dbReference type="UniPathway" id="UPA00378"/>
<dbReference type="GO" id="GO:0046920">
    <property type="term" value="F:alpha-(1-&gt;3)-fucosyltransferase activity"/>
    <property type="evidence" value="ECO:0007669"/>
    <property type="project" value="TreeGrafter"/>
</dbReference>
<dbReference type="Proteomes" id="UP000274756">
    <property type="component" value="Unassembled WGS sequence"/>
</dbReference>
<organism evidence="7 8">
    <name type="scientific">Dracunculus medinensis</name>
    <name type="common">Guinea worm</name>
    <dbReference type="NCBI Taxonomy" id="318479"/>
    <lineage>
        <taxon>Eukaryota</taxon>
        <taxon>Metazoa</taxon>
        <taxon>Ecdysozoa</taxon>
        <taxon>Nematoda</taxon>
        <taxon>Chromadorea</taxon>
        <taxon>Rhabditida</taxon>
        <taxon>Spirurina</taxon>
        <taxon>Dracunculoidea</taxon>
        <taxon>Dracunculidae</taxon>
        <taxon>Dracunculus</taxon>
    </lineage>
</organism>
<dbReference type="EMBL" id="UYYG01000005">
    <property type="protein sequence ID" value="VDN50638.1"/>
    <property type="molecule type" value="Genomic_DNA"/>
</dbReference>
<evidence type="ECO:0000256" key="1">
    <source>
        <dbReference type="ARBA" id="ARBA00004922"/>
    </source>
</evidence>
<dbReference type="GO" id="GO:0032580">
    <property type="term" value="C:Golgi cisterna membrane"/>
    <property type="evidence" value="ECO:0007669"/>
    <property type="project" value="UniProtKB-SubCell"/>
</dbReference>
<dbReference type="InterPro" id="IPR001503">
    <property type="entry name" value="Glyco_trans_10"/>
</dbReference>
<keyword evidence="5" id="KW-0333">Golgi apparatus</keyword>
<evidence type="ECO:0000313" key="7">
    <source>
        <dbReference type="EMBL" id="VDN50638.1"/>
    </source>
</evidence>
<reference evidence="7 8" key="1">
    <citation type="submission" date="2018-11" db="EMBL/GenBank/DDBJ databases">
        <authorList>
            <consortium name="Pathogen Informatics"/>
        </authorList>
    </citation>
    <scope>NUCLEOTIDE SEQUENCE [LARGE SCALE GENOMIC DNA]</scope>
</reference>
<sequence length="146" mass="17936">MVRAVRRRRINRCEISKFLKKIYFTIFFRYFFYIAFENSICKDYITEKLWNQGYQHDIVPLVLRRKIVQNFVPPHSFIAVDDFKSAKHLADYLKYLMKNRTAYLEYFNWRRDYAVIFLDGVKHDSLEKPWGLCQLCRYILFKHSLI</sequence>
<dbReference type="InterPro" id="IPR055270">
    <property type="entry name" value="Glyco_tran_10_C"/>
</dbReference>
<protein>
    <recommendedName>
        <fullName evidence="5">Fucosyltransferase</fullName>
        <ecNumber evidence="5">2.4.1.-</ecNumber>
    </recommendedName>
</protein>
<dbReference type="Pfam" id="PF00852">
    <property type="entry name" value="Glyco_transf_10"/>
    <property type="match status" value="1"/>
</dbReference>
<dbReference type="AlphaFoldDB" id="A0A3P7PNM8"/>
<feature type="domain" description="Fucosyltransferase C-terminal" evidence="6">
    <location>
        <begin position="21"/>
        <end position="139"/>
    </location>
</feature>
<dbReference type="SUPFAM" id="SSF53756">
    <property type="entry name" value="UDP-Glycosyltransferase/glycogen phosphorylase"/>
    <property type="match status" value="1"/>
</dbReference>
<dbReference type="STRING" id="318479.A0A3P7PNM8"/>
<keyword evidence="3 5" id="KW-0328">Glycosyltransferase</keyword>
<keyword evidence="5" id="KW-0472">Membrane</keyword>
<dbReference type="OrthoDB" id="427096at2759"/>
<evidence type="ECO:0000256" key="3">
    <source>
        <dbReference type="ARBA" id="ARBA00022676"/>
    </source>
</evidence>
<evidence type="ECO:0000256" key="5">
    <source>
        <dbReference type="RuleBase" id="RU003832"/>
    </source>
</evidence>